<accession>A0A853C1D6</accession>
<dbReference type="AlphaFoldDB" id="A0A853C1D6"/>
<dbReference type="PANTHER" id="PTHR33371:SF19">
    <property type="entry name" value="MCE-FAMILY PROTEIN MCE4A"/>
    <property type="match status" value="1"/>
</dbReference>
<dbReference type="Pfam" id="PF11887">
    <property type="entry name" value="Mce4_CUP1"/>
    <property type="match status" value="1"/>
</dbReference>
<gene>
    <name evidence="4" type="ORF">HNR19_001802</name>
</gene>
<dbReference type="InterPro" id="IPR003399">
    <property type="entry name" value="Mce/MlaD"/>
</dbReference>
<dbReference type="NCBIfam" id="TIGR00996">
    <property type="entry name" value="Mtu_fam_mce"/>
    <property type="match status" value="1"/>
</dbReference>
<evidence type="ECO:0000313" key="4">
    <source>
        <dbReference type="EMBL" id="NYJ01104.1"/>
    </source>
</evidence>
<feature type="domain" description="Mammalian cell entry C-terminal" evidence="3">
    <location>
        <begin position="126"/>
        <end position="286"/>
    </location>
</feature>
<feature type="domain" description="Mce/MlaD" evidence="2">
    <location>
        <begin position="41"/>
        <end position="118"/>
    </location>
</feature>
<comment type="caution">
    <text evidence="4">The sequence shown here is derived from an EMBL/GenBank/DDBJ whole genome shotgun (WGS) entry which is preliminary data.</text>
</comment>
<organism evidence="4 5">
    <name type="scientific">Nocardioides thalensis</name>
    <dbReference type="NCBI Taxonomy" id="1914755"/>
    <lineage>
        <taxon>Bacteria</taxon>
        <taxon>Bacillati</taxon>
        <taxon>Actinomycetota</taxon>
        <taxon>Actinomycetes</taxon>
        <taxon>Propionibacteriales</taxon>
        <taxon>Nocardioidaceae</taxon>
        <taxon>Nocardioides</taxon>
    </lineage>
</organism>
<evidence type="ECO:0000259" key="2">
    <source>
        <dbReference type="Pfam" id="PF02470"/>
    </source>
</evidence>
<keyword evidence="1" id="KW-0812">Transmembrane</keyword>
<name>A0A853C1D6_9ACTN</name>
<feature type="transmembrane region" description="Helical" evidence="1">
    <location>
        <begin position="12"/>
        <end position="31"/>
    </location>
</feature>
<keyword evidence="1" id="KW-1133">Transmembrane helix</keyword>
<dbReference type="EMBL" id="JACCFP010000001">
    <property type="protein sequence ID" value="NYJ01104.1"/>
    <property type="molecule type" value="Genomic_DNA"/>
</dbReference>
<dbReference type="GO" id="GO:0051701">
    <property type="term" value="P:biological process involved in interaction with host"/>
    <property type="evidence" value="ECO:0007669"/>
    <property type="project" value="TreeGrafter"/>
</dbReference>
<dbReference type="Proteomes" id="UP000530424">
    <property type="component" value="Unassembled WGS sequence"/>
</dbReference>
<dbReference type="GO" id="GO:0005576">
    <property type="term" value="C:extracellular region"/>
    <property type="evidence" value="ECO:0007669"/>
    <property type="project" value="TreeGrafter"/>
</dbReference>
<dbReference type="Pfam" id="PF02470">
    <property type="entry name" value="MlaD"/>
    <property type="match status" value="1"/>
</dbReference>
<dbReference type="InterPro" id="IPR052336">
    <property type="entry name" value="MlaD_Phospholipid_Transporter"/>
</dbReference>
<keyword evidence="1" id="KW-0472">Membrane</keyword>
<dbReference type="InterPro" id="IPR024516">
    <property type="entry name" value="Mce_C"/>
</dbReference>
<sequence length="353" mass="36571">MAARTVTRQQLARRGILVLVGIVLIGVILSLRSNGTFGEAPHVTANVGTAGGALRAGSDVKMNGVIVGKVSSIERAEDGDGVSIDLTLSEEDMEHVPANVVARILPATVFGTTYVDLVVHGTPSDEGIAAGDVIDPDETQETLELQQALDDIDRLVKALGPKDLASAIGSAAAALDGRGDQLGGTVRTINSYLDRINARMPAIRDDLQSFAQATEVIDEVAPDLLDATEDSLVFLDTIVTQEAALTSLISGGTDLAVTAQQFLAKNQRHLVSFINDFGGLVDVLYDNRQAGITDAMTVNLAAGGVLDAAVSHGFVDVHAVLRTSLPAYYGGGPSYARSSAPTAGLGAMVGDGQ</sequence>
<reference evidence="4 5" key="1">
    <citation type="submission" date="2020-07" db="EMBL/GenBank/DDBJ databases">
        <title>Sequencing the genomes of 1000 actinobacteria strains.</title>
        <authorList>
            <person name="Klenk H.-P."/>
        </authorList>
    </citation>
    <scope>NUCLEOTIDE SEQUENCE [LARGE SCALE GENOMIC DNA]</scope>
    <source>
        <strain evidence="4 5">DSM 103833</strain>
    </source>
</reference>
<evidence type="ECO:0000256" key="1">
    <source>
        <dbReference type="SAM" id="Phobius"/>
    </source>
</evidence>
<dbReference type="RefSeq" id="WP_179667620.1">
    <property type="nucleotide sequence ID" value="NZ_JACCFP010000001.1"/>
</dbReference>
<keyword evidence="5" id="KW-1185">Reference proteome</keyword>
<dbReference type="InterPro" id="IPR005693">
    <property type="entry name" value="Mce"/>
</dbReference>
<evidence type="ECO:0000313" key="5">
    <source>
        <dbReference type="Proteomes" id="UP000530424"/>
    </source>
</evidence>
<proteinExistence type="predicted"/>
<evidence type="ECO:0000259" key="3">
    <source>
        <dbReference type="Pfam" id="PF11887"/>
    </source>
</evidence>
<protein>
    <submittedName>
        <fullName evidence="4">Phospholipid/cholesterol/gamma-HCH transport system substrate-binding protein</fullName>
    </submittedName>
</protein>
<dbReference type="PANTHER" id="PTHR33371">
    <property type="entry name" value="INTERMEMBRANE PHOSPHOLIPID TRANSPORT SYSTEM BINDING PROTEIN MLAD-RELATED"/>
    <property type="match status" value="1"/>
</dbReference>